<protein>
    <submittedName>
        <fullName evidence="6">LysR family transcriptional regulator</fullName>
    </submittedName>
</protein>
<dbReference type="InterPro" id="IPR050950">
    <property type="entry name" value="HTH-type_LysR_regulators"/>
</dbReference>
<evidence type="ECO:0000256" key="1">
    <source>
        <dbReference type="ARBA" id="ARBA00009437"/>
    </source>
</evidence>
<dbReference type="InterPro" id="IPR036388">
    <property type="entry name" value="WH-like_DNA-bd_sf"/>
</dbReference>
<dbReference type="PANTHER" id="PTHR30419:SF8">
    <property type="entry name" value="NITROGEN ASSIMILATION TRANSCRIPTIONAL ACTIVATOR-RELATED"/>
    <property type="match status" value="1"/>
</dbReference>
<name>A0ABS7LYN6_9HYPH</name>
<comment type="similarity">
    <text evidence="1">Belongs to the LysR transcriptional regulatory family.</text>
</comment>
<dbReference type="Gene3D" id="3.40.190.290">
    <property type="match status" value="1"/>
</dbReference>
<evidence type="ECO:0000313" key="6">
    <source>
        <dbReference type="EMBL" id="MBY4629946.1"/>
    </source>
</evidence>
<dbReference type="Proteomes" id="UP000733858">
    <property type="component" value="Unassembled WGS sequence"/>
</dbReference>
<feature type="domain" description="HTH lysR-type" evidence="5">
    <location>
        <begin position="30"/>
        <end position="87"/>
    </location>
</feature>
<keyword evidence="2" id="KW-0805">Transcription regulation</keyword>
<sequence>MTIVSEPISMDHVDIHSDNFGDDSLLRAGLKLNHLRMIVAIEDSGQISAAAEVLNISQPAASRMLSEMEAITKTQLYERVARGVVLTTFGAALARRARKILLELREASREIGELKSGKGGSVFIGAVTAPAMSLVVPAINRVRKAYPGIEINIQVETSNVLARELLAARHDFIIGRIPDDLNPRLFEVTEIGIERACLIVRKSHPLLKHKVSSLADVRDYDWVFQPPGTLLRRTIEDFFLARGVALPENIVNTSSLLLTCAIVCETDAIAPVAVDVAHFLASQGAKASDVRVLPIDFDINVKPYSLIAASERALPPSARLLYDIILEESRKQRDKPASPAPSWPA</sequence>
<dbReference type="Gene3D" id="1.10.10.10">
    <property type="entry name" value="Winged helix-like DNA-binding domain superfamily/Winged helix DNA-binding domain"/>
    <property type="match status" value="1"/>
</dbReference>
<reference evidence="6 7" key="1">
    <citation type="submission" date="2021-08" db="EMBL/GenBank/DDBJ databases">
        <title>Rhizobium croatiense sp. nov. and Rhizobium redzepovicii sp. nov., two new species isolated from nodules of Phaseolus vulgaris in Croatia.</title>
        <authorList>
            <person name="Rajnovic I."/>
            <person name="Ramirez-Bahena M.H."/>
            <person name="Kajic S."/>
            <person name="Igual M.J."/>
            <person name="Peix A."/>
            <person name="Velazquez E."/>
            <person name="Sikora S."/>
        </authorList>
    </citation>
    <scope>NUCLEOTIDE SEQUENCE [LARGE SCALE GENOMIC DNA]</scope>
    <source>
        <strain evidence="6 7">13T</strain>
    </source>
</reference>
<dbReference type="EMBL" id="JAILYJ010000006">
    <property type="protein sequence ID" value="MBY4629946.1"/>
    <property type="molecule type" value="Genomic_DNA"/>
</dbReference>
<comment type="caution">
    <text evidence="6">The sequence shown here is derived from an EMBL/GenBank/DDBJ whole genome shotgun (WGS) entry which is preliminary data.</text>
</comment>
<dbReference type="InterPro" id="IPR005119">
    <property type="entry name" value="LysR_subst-bd"/>
</dbReference>
<evidence type="ECO:0000256" key="3">
    <source>
        <dbReference type="ARBA" id="ARBA00023125"/>
    </source>
</evidence>
<dbReference type="Pfam" id="PF00126">
    <property type="entry name" value="HTH_1"/>
    <property type="match status" value="1"/>
</dbReference>
<dbReference type="InterPro" id="IPR036390">
    <property type="entry name" value="WH_DNA-bd_sf"/>
</dbReference>
<keyword evidence="3" id="KW-0238">DNA-binding</keyword>
<dbReference type="SUPFAM" id="SSF46785">
    <property type="entry name" value="Winged helix' DNA-binding domain"/>
    <property type="match status" value="1"/>
</dbReference>
<dbReference type="InterPro" id="IPR000847">
    <property type="entry name" value="LysR_HTH_N"/>
</dbReference>
<dbReference type="PROSITE" id="PS50931">
    <property type="entry name" value="HTH_LYSR"/>
    <property type="match status" value="1"/>
</dbReference>
<dbReference type="Pfam" id="PF03466">
    <property type="entry name" value="LysR_substrate"/>
    <property type="match status" value="1"/>
</dbReference>
<proteinExistence type="inferred from homology"/>
<evidence type="ECO:0000313" key="7">
    <source>
        <dbReference type="Proteomes" id="UP000733858"/>
    </source>
</evidence>
<dbReference type="SUPFAM" id="SSF53850">
    <property type="entry name" value="Periplasmic binding protein-like II"/>
    <property type="match status" value="1"/>
</dbReference>
<accession>A0ABS7LYN6</accession>
<organism evidence="6 7">
    <name type="scientific">Rhizobium croatiense</name>
    <dbReference type="NCBI Taxonomy" id="2867516"/>
    <lineage>
        <taxon>Bacteria</taxon>
        <taxon>Pseudomonadati</taxon>
        <taxon>Pseudomonadota</taxon>
        <taxon>Alphaproteobacteria</taxon>
        <taxon>Hyphomicrobiales</taxon>
        <taxon>Rhizobiaceae</taxon>
        <taxon>Rhizobium/Agrobacterium group</taxon>
        <taxon>Rhizobium</taxon>
    </lineage>
</organism>
<keyword evidence="7" id="KW-1185">Reference proteome</keyword>
<evidence type="ECO:0000259" key="5">
    <source>
        <dbReference type="PROSITE" id="PS50931"/>
    </source>
</evidence>
<evidence type="ECO:0000256" key="2">
    <source>
        <dbReference type="ARBA" id="ARBA00023015"/>
    </source>
</evidence>
<keyword evidence="4" id="KW-0804">Transcription</keyword>
<dbReference type="PANTHER" id="PTHR30419">
    <property type="entry name" value="HTH-TYPE TRANSCRIPTIONAL REGULATOR YBHD"/>
    <property type="match status" value="1"/>
</dbReference>
<evidence type="ECO:0000256" key="4">
    <source>
        <dbReference type="ARBA" id="ARBA00023163"/>
    </source>
</evidence>
<dbReference type="RefSeq" id="WP_097578385.1">
    <property type="nucleotide sequence ID" value="NZ_CP120230.1"/>
</dbReference>
<gene>
    <name evidence="6" type="ORF">K6M89_11565</name>
</gene>